<evidence type="ECO:0000259" key="3">
    <source>
        <dbReference type="SMART" id="SM00955"/>
    </source>
</evidence>
<dbReference type="PROSITE" id="PS01175">
    <property type="entry name" value="RIBONUCLEASE_II"/>
    <property type="match status" value="1"/>
</dbReference>
<keyword evidence="5" id="KW-1185">Reference proteome</keyword>
<accession>J9DHP3</accession>
<organism evidence="4 5">
    <name type="scientific">Edhazardia aedis (strain USNM 41457)</name>
    <name type="common">Microsporidian parasite</name>
    <dbReference type="NCBI Taxonomy" id="1003232"/>
    <lineage>
        <taxon>Eukaryota</taxon>
        <taxon>Fungi</taxon>
        <taxon>Fungi incertae sedis</taxon>
        <taxon>Microsporidia</taxon>
        <taxon>Edhazardia</taxon>
    </lineage>
</organism>
<dbReference type="Pfam" id="PF17849">
    <property type="entry name" value="OB_Dis3"/>
    <property type="match status" value="1"/>
</dbReference>
<name>J9DHP3_EDHAE</name>
<comment type="similarity">
    <text evidence="1">Belongs to the RNR ribonuclease family.</text>
</comment>
<dbReference type="OrthoDB" id="372421at2759"/>
<dbReference type="Gene3D" id="2.40.50.700">
    <property type="match status" value="1"/>
</dbReference>
<dbReference type="STRING" id="1003232.J9DHP3"/>
<feature type="compositionally biased region" description="Low complexity" evidence="2">
    <location>
        <begin position="139"/>
        <end position="156"/>
    </location>
</feature>
<feature type="domain" description="RNB" evidence="3">
    <location>
        <begin position="640"/>
        <end position="1058"/>
    </location>
</feature>
<dbReference type="InParanoid" id="J9DHP3"/>
<dbReference type="Proteomes" id="UP000003163">
    <property type="component" value="Unassembled WGS sequence"/>
</dbReference>
<dbReference type="GO" id="GO:0000175">
    <property type="term" value="F:3'-5'-RNA exonuclease activity"/>
    <property type="evidence" value="ECO:0007669"/>
    <property type="project" value="TreeGrafter"/>
</dbReference>
<comment type="caution">
    <text evidence="4">The sequence shown here is derived from an EMBL/GenBank/DDBJ whole genome shotgun (WGS) entry which is preliminary data.</text>
</comment>
<dbReference type="VEuPathDB" id="MicrosporidiaDB:EDEG_03426"/>
<gene>
    <name evidence="4" type="ORF">EDEG_03426</name>
</gene>
<evidence type="ECO:0000313" key="5">
    <source>
        <dbReference type="Proteomes" id="UP000003163"/>
    </source>
</evidence>
<dbReference type="Pfam" id="PF00773">
    <property type="entry name" value="RNB"/>
    <property type="match status" value="2"/>
</dbReference>
<dbReference type="InterPro" id="IPR050180">
    <property type="entry name" value="RNR_Ribonuclease"/>
</dbReference>
<dbReference type="SMART" id="SM00955">
    <property type="entry name" value="RNB"/>
    <property type="match status" value="1"/>
</dbReference>
<dbReference type="InterPro" id="IPR012340">
    <property type="entry name" value="NA-bd_OB-fold"/>
</dbReference>
<dbReference type="InterPro" id="IPR041505">
    <property type="entry name" value="Dis3_CSD2"/>
</dbReference>
<dbReference type="PANTHER" id="PTHR23355">
    <property type="entry name" value="RIBONUCLEASE"/>
    <property type="match status" value="1"/>
</dbReference>
<dbReference type="EMBL" id="AFBI03000088">
    <property type="protein sequence ID" value="EJW02130.1"/>
    <property type="molecule type" value="Genomic_DNA"/>
</dbReference>
<dbReference type="InterPro" id="IPR001900">
    <property type="entry name" value="RNase_II/R"/>
</dbReference>
<evidence type="ECO:0000256" key="1">
    <source>
        <dbReference type="RuleBase" id="RU003901"/>
    </source>
</evidence>
<dbReference type="InterPro" id="IPR022966">
    <property type="entry name" value="RNase_II/R_CS"/>
</dbReference>
<dbReference type="FunCoup" id="J9DHP3">
    <property type="interactions" value="8"/>
</dbReference>
<evidence type="ECO:0000313" key="4">
    <source>
        <dbReference type="EMBL" id="EJW02130.1"/>
    </source>
</evidence>
<proteinExistence type="inferred from homology"/>
<dbReference type="GO" id="GO:0006402">
    <property type="term" value="P:mRNA catabolic process"/>
    <property type="evidence" value="ECO:0007669"/>
    <property type="project" value="TreeGrafter"/>
</dbReference>
<sequence>MKIVTSTHKLNRYKRLVKSINTTYLRPSIPCGFQCCDPFFYKNTESSNNNSNKDDNVYLMPTLEVLKNYTPLFLVNNVVDCILLQSVINSFRSSKSLEIVENYYVFNNEFCLKTYVSEKEAANFEKKQDENISNVSDFNNSNNIQSENINSSNNTSGHTINNLSDDQIDELFSKTSVKGKTNSDNDSNNINNENIHDYINNMNNYSVEDFSSPLEYLQFAKALKFYTTHTKFRFLILTSSTISQLPFLYPNKKAQLNDLLIKSQKEETKYLPYYSEDKLSVLKQEGRVFQGTLYTNTFNCFSGIVHCKYQGKNVRVRVIGRNDTNRAMNLDTVYVEIKESECSDLIDNEYEYKNGDRGSLNSFNHEIDYSGISKVNATVCSREQSINSFIKDEKTSVRNKNDCVLEPSKKHKYIKENRTIYENENNNSDNNTNKQDEFNSKIKVNKMLASEVCGRVVGISKKARLPIIGTITRASSNYAIVTPLDRKLPNIRINTIQSSELLNQRILCRVVDWDVDSFYPLGVYIRRIGSVGDLDSEIEGVKVSCGIDYSNYKIDEGLCCLIRGLQNKLYINSMINNNSSNDIDASNVNDIKDVLDRNNNSCNNVNNTFVNSKYHESWSEKEKEVISLYNKLLNVEKHKRLDIRDTSVFSIDPEGCTDIDDAVSLVDKGDCLEIGVHIADVSYFVLRNTYLDNESKNRGTTVYLTDRRFEMLPNVLSSNLCSLRENEDRFAFSVFWVVDKKMIDSCDILTDFFDLSLYKNNSKISTDLNIVNHNNNANFINNTDIKMDFRLPYSDNLPSMPENIIKFTDKSPIRKVFFAKTIIRSKKSYTYQEAQNEINNKTGNYEILSILNEFSKKLRKERFKNGALELNSSEIKINFRKKMKEININNLKSIEQKENTRINKKENLPVVESIEHKVVLETCSLIEELMLLANITVAKAVYARNPKAVLRRHPKFADDSFTELKEYLMTKNIDLDYLTSKQLNNSIKGIKDEQLKNMIKKVVTRSMNQAVYFCAENHPFEDFLHYGLAFPIYTHFTSPIRRYADILVHRQLEDILDDCITNTKSDNYNVYNNTTNNNNFDKNCNINNITNTNEFNNNIKTNNNSLFKSSTLYLNDNCEFCKKFIENVNNPDNTTLSTLDIEDICRNINYRNRNSMIAGLEIDKLYTYLYLKNIKNTTTTGFITKIRKNGIVLNIQELNIEETVHIQNYDYNEDKNCFSKDNKPVFCLYDNVKVEVKENDDLFFVHRKFDVSLIQ</sequence>
<dbReference type="HOGENOM" id="CLU_265381_0_0_1"/>
<reference evidence="5" key="2">
    <citation type="submission" date="2015-07" db="EMBL/GenBank/DDBJ databases">
        <title>Contrasting host-pathogen interactions and genome evolution in two generalist and specialist microsporidian pathogens of mosquitoes.</title>
        <authorList>
            <consortium name="The Broad Institute Genomics Platform"/>
            <consortium name="The Broad Institute Genome Sequencing Center for Infectious Disease"/>
            <person name="Cuomo C.A."/>
            <person name="Sanscrainte N.D."/>
            <person name="Goldberg J.M."/>
            <person name="Heiman D."/>
            <person name="Young S."/>
            <person name="Zeng Q."/>
            <person name="Becnel J.J."/>
            <person name="Birren B.W."/>
        </authorList>
    </citation>
    <scope>NUCLEOTIDE SEQUENCE [LARGE SCALE GENOMIC DNA]</scope>
    <source>
        <strain evidence="5">USNM 41457</strain>
    </source>
</reference>
<dbReference type="AlphaFoldDB" id="J9DHP3"/>
<protein>
    <recommendedName>
        <fullName evidence="3">RNB domain-containing protein</fullName>
    </recommendedName>
</protein>
<reference evidence="4 5" key="1">
    <citation type="submission" date="2011-08" db="EMBL/GenBank/DDBJ databases">
        <authorList>
            <person name="Liu Z.J."/>
            <person name="Shi F.L."/>
            <person name="Lu J.Q."/>
            <person name="Li M."/>
            <person name="Wang Z.L."/>
        </authorList>
    </citation>
    <scope>NUCLEOTIDE SEQUENCE [LARGE SCALE GENOMIC DNA]</scope>
    <source>
        <strain evidence="4 5">USNM 41457</strain>
    </source>
</reference>
<dbReference type="Gene3D" id="2.40.50.690">
    <property type="match status" value="1"/>
</dbReference>
<dbReference type="Gene3D" id="3.40.50.1010">
    <property type="entry name" value="5'-nuclease"/>
    <property type="match status" value="1"/>
</dbReference>
<dbReference type="SUPFAM" id="SSF50249">
    <property type="entry name" value="Nucleic acid-binding proteins"/>
    <property type="match status" value="4"/>
</dbReference>
<dbReference type="PANTHER" id="PTHR23355:SF9">
    <property type="entry name" value="DIS3-LIKE EXONUCLEASE 2"/>
    <property type="match status" value="1"/>
</dbReference>
<dbReference type="GO" id="GO:0003723">
    <property type="term" value="F:RNA binding"/>
    <property type="evidence" value="ECO:0007669"/>
    <property type="project" value="InterPro"/>
</dbReference>
<feature type="region of interest" description="Disordered" evidence="2">
    <location>
        <begin position="133"/>
        <end position="160"/>
    </location>
</feature>
<evidence type="ECO:0000256" key="2">
    <source>
        <dbReference type="SAM" id="MobiDB-lite"/>
    </source>
</evidence>